<dbReference type="GO" id="GO:0009150">
    <property type="term" value="P:purine ribonucleotide metabolic process"/>
    <property type="evidence" value="ECO:0007669"/>
    <property type="project" value="TreeGrafter"/>
</dbReference>
<feature type="short sequence motif" description="Histidine triad motif" evidence="1">
    <location>
        <begin position="107"/>
        <end position="111"/>
    </location>
</feature>
<dbReference type="PANTHER" id="PTHR47670">
    <property type="entry name" value="ADENYLYLSULFATASE HINT3"/>
    <property type="match status" value="1"/>
</dbReference>
<dbReference type="Pfam" id="PF01230">
    <property type="entry name" value="HIT"/>
    <property type="match status" value="1"/>
</dbReference>
<name>A0A8T5GG07_9ARCH</name>
<evidence type="ECO:0000259" key="2">
    <source>
        <dbReference type="PROSITE" id="PS51084"/>
    </source>
</evidence>
<dbReference type="SUPFAM" id="SSF54197">
    <property type="entry name" value="HIT-like"/>
    <property type="match status" value="1"/>
</dbReference>
<feature type="domain" description="HIT" evidence="2">
    <location>
        <begin position="50"/>
        <end position="122"/>
    </location>
</feature>
<evidence type="ECO:0000313" key="4">
    <source>
        <dbReference type="Proteomes" id="UP000722459"/>
    </source>
</evidence>
<dbReference type="PROSITE" id="PS51084">
    <property type="entry name" value="HIT_2"/>
    <property type="match status" value="1"/>
</dbReference>
<organism evidence="3 4">
    <name type="scientific">Candidatus Iainarchaeum sp</name>
    <dbReference type="NCBI Taxonomy" id="3101447"/>
    <lineage>
        <taxon>Archaea</taxon>
        <taxon>Candidatus Iainarchaeota</taxon>
        <taxon>Candidatus Iainarchaeia</taxon>
        <taxon>Candidatus Iainarchaeales</taxon>
        <taxon>Candidatus Iainarchaeaceae</taxon>
        <taxon>Candidatus Iainarchaeum</taxon>
    </lineage>
</organism>
<protein>
    <submittedName>
        <fullName evidence="3">HIT domain-containing protein</fullName>
    </submittedName>
</protein>
<dbReference type="PROSITE" id="PS00892">
    <property type="entry name" value="HIT_1"/>
    <property type="match status" value="1"/>
</dbReference>
<sequence length="153" mass="17880">MVETQNCLFCDFVSGKWKKHKNKFKFSILHQTPKTISFLSIDFPFPAEKHILIIPKKHYVNLEDCPKSTQSELIEHVALASRAIRLEHQGCNILLNDGRSAEQSVMHTHFHVVPRDDGDNIEIELWKRVNVSEKKYAKLNKEVKELFKKAKKR</sequence>
<dbReference type="GO" id="GO:0006790">
    <property type="term" value="P:sulfur compound metabolic process"/>
    <property type="evidence" value="ECO:0007669"/>
    <property type="project" value="TreeGrafter"/>
</dbReference>
<reference evidence="3" key="1">
    <citation type="journal article" date="2021" name="ISME J.">
        <title>Mercury methylation by metabolically versatile and cosmopolitan marine bacteria.</title>
        <authorList>
            <person name="Lin H."/>
            <person name="Ascher D.B."/>
            <person name="Myung Y."/>
            <person name="Lamborg C.H."/>
            <person name="Hallam S.J."/>
            <person name="Gionfriddo C.M."/>
            <person name="Holt K.E."/>
            <person name="Moreau J.W."/>
        </authorList>
    </citation>
    <scope>NUCLEOTIDE SEQUENCE</scope>
    <source>
        <strain evidence="3">SI075_bin30</strain>
    </source>
</reference>
<dbReference type="AlphaFoldDB" id="A0A8T5GG07"/>
<comment type="caution">
    <text evidence="3">The sequence shown here is derived from an EMBL/GenBank/DDBJ whole genome shotgun (WGS) entry which is preliminary data.</text>
</comment>
<dbReference type="Gene3D" id="3.30.428.10">
    <property type="entry name" value="HIT-like"/>
    <property type="match status" value="1"/>
</dbReference>
<dbReference type="PANTHER" id="PTHR47670:SF1">
    <property type="entry name" value="ADENYLYLSULFATASE HINT3"/>
    <property type="match status" value="1"/>
</dbReference>
<dbReference type="GO" id="GO:0047627">
    <property type="term" value="F:adenylylsulfatase activity"/>
    <property type="evidence" value="ECO:0007669"/>
    <property type="project" value="TreeGrafter"/>
</dbReference>
<accession>A0A8T5GG07</accession>
<dbReference type="EMBL" id="JABJNZ010000063">
    <property type="protein sequence ID" value="MBT4870921.1"/>
    <property type="molecule type" value="Genomic_DNA"/>
</dbReference>
<dbReference type="Proteomes" id="UP000722459">
    <property type="component" value="Unassembled WGS sequence"/>
</dbReference>
<gene>
    <name evidence="3" type="ORF">HON47_05075</name>
</gene>
<evidence type="ECO:0000313" key="3">
    <source>
        <dbReference type="EMBL" id="MBT4870921.1"/>
    </source>
</evidence>
<evidence type="ECO:0000256" key="1">
    <source>
        <dbReference type="PROSITE-ProRule" id="PRU00464"/>
    </source>
</evidence>
<dbReference type="InterPro" id="IPR036265">
    <property type="entry name" value="HIT-like_sf"/>
</dbReference>
<dbReference type="InterPro" id="IPR019808">
    <property type="entry name" value="Histidine_triad_CS"/>
</dbReference>
<dbReference type="InterPro" id="IPR011146">
    <property type="entry name" value="HIT-like"/>
</dbReference>
<proteinExistence type="predicted"/>